<organism evidence="2 3">
    <name type="scientific">Cryomyces antarcticus</name>
    <dbReference type="NCBI Taxonomy" id="329879"/>
    <lineage>
        <taxon>Eukaryota</taxon>
        <taxon>Fungi</taxon>
        <taxon>Dikarya</taxon>
        <taxon>Ascomycota</taxon>
        <taxon>Pezizomycotina</taxon>
        <taxon>Dothideomycetes</taxon>
        <taxon>Dothideomycetes incertae sedis</taxon>
        <taxon>Cryomyces</taxon>
    </lineage>
</organism>
<keyword evidence="3" id="KW-1185">Reference proteome</keyword>
<reference evidence="2 3" key="1">
    <citation type="submission" date="2023-08" db="EMBL/GenBank/DDBJ databases">
        <title>Black Yeasts Isolated from many extreme environments.</title>
        <authorList>
            <person name="Coleine C."/>
            <person name="Stajich J.E."/>
            <person name="Selbmann L."/>
        </authorList>
    </citation>
    <scope>NUCLEOTIDE SEQUENCE [LARGE SCALE GENOMIC DNA]</scope>
    <source>
        <strain evidence="2 3">CCFEE 536</strain>
    </source>
</reference>
<keyword evidence="1" id="KW-0175">Coiled coil</keyword>
<name>A0ABR0JBE4_9PEZI</name>
<dbReference type="EMBL" id="JAVRRA010027562">
    <property type="protein sequence ID" value="KAK5060608.1"/>
    <property type="molecule type" value="Genomic_DNA"/>
</dbReference>
<dbReference type="Proteomes" id="UP001357485">
    <property type="component" value="Unassembled WGS sequence"/>
</dbReference>
<sequence>MDEKAYSIADLASTLLWQENKGREAQEERTKEAEALVKMEQEQVAKEEAKIPVN</sequence>
<evidence type="ECO:0000313" key="2">
    <source>
        <dbReference type="EMBL" id="KAK5060608.1"/>
    </source>
</evidence>
<comment type="caution">
    <text evidence="2">The sequence shown here is derived from an EMBL/GenBank/DDBJ whole genome shotgun (WGS) entry which is preliminary data.</text>
</comment>
<proteinExistence type="predicted"/>
<gene>
    <name evidence="2" type="ORF">LTR16_010391</name>
</gene>
<evidence type="ECO:0000256" key="1">
    <source>
        <dbReference type="SAM" id="Coils"/>
    </source>
</evidence>
<evidence type="ECO:0000313" key="3">
    <source>
        <dbReference type="Proteomes" id="UP001357485"/>
    </source>
</evidence>
<accession>A0ABR0JBE4</accession>
<protein>
    <submittedName>
        <fullName evidence="2">Uncharacterized protein</fullName>
    </submittedName>
</protein>
<feature type="coiled-coil region" evidence="1">
    <location>
        <begin position="22"/>
        <end position="50"/>
    </location>
</feature>